<evidence type="ECO:0000313" key="2">
    <source>
        <dbReference type="EMBL" id="KAG0451899.1"/>
    </source>
</evidence>
<organism evidence="2 4">
    <name type="scientific">Vanilla planifolia</name>
    <name type="common">Vanilla</name>
    <dbReference type="NCBI Taxonomy" id="51239"/>
    <lineage>
        <taxon>Eukaryota</taxon>
        <taxon>Viridiplantae</taxon>
        <taxon>Streptophyta</taxon>
        <taxon>Embryophyta</taxon>
        <taxon>Tracheophyta</taxon>
        <taxon>Spermatophyta</taxon>
        <taxon>Magnoliopsida</taxon>
        <taxon>Liliopsida</taxon>
        <taxon>Asparagales</taxon>
        <taxon>Orchidaceae</taxon>
        <taxon>Vanilloideae</taxon>
        <taxon>Vanilleae</taxon>
        <taxon>Vanilla</taxon>
    </lineage>
</organism>
<evidence type="ECO:0000313" key="1">
    <source>
        <dbReference type="EMBL" id="KAG0451822.1"/>
    </source>
</evidence>
<comment type="caution">
    <text evidence="2">The sequence shown here is derived from an EMBL/GenBank/DDBJ whole genome shotgun (WGS) entry which is preliminary data.</text>
</comment>
<gene>
    <name evidence="2" type="ORF">HPP92_025990</name>
    <name evidence="1" type="ORF">HPP92_026275</name>
</gene>
<dbReference type="EMBL" id="JADCNL010000043">
    <property type="protein sequence ID" value="KAG0451822.1"/>
    <property type="molecule type" value="Genomic_DNA"/>
</dbReference>
<evidence type="ECO:0000313" key="4">
    <source>
        <dbReference type="Proteomes" id="UP000639772"/>
    </source>
</evidence>
<keyword evidence="3" id="KW-1185">Reference proteome</keyword>
<dbReference type="AlphaFoldDB" id="A0A835U6Y0"/>
<reference evidence="3 4" key="1">
    <citation type="journal article" date="2020" name="Nat. Food">
        <title>A phased Vanilla planifolia genome enables genetic improvement of flavour and production.</title>
        <authorList>
            <person name="Hasing T."/>
            <person name="Tang H."/>
            <person name="Brym M."/>
            <person name="Khazi F."/>
            <person name="Huang T."/>
            <person name="Chambers A.H."/>
        </authorList>
    </citation>
    <scope>NUCLEOTIDE SEQUENCE [LARGE SCALE GENOMIC DNA]</scope>
    <source>
        <tissue evidence="2">Leaf</tissue>
    </source>
</reference>
<dbReference type="EMBL" id="JADCNM010000043">
    <property type="protein sequence ID" value="KAG0451899.1"/>
    <property type="molecule type" value="Genomic_DNA"/>
</dbReference>
<evidence type="ECO:0000313" key="3">
    <source>
        <dbReference type="Proteomes" id="UP000636800"/>
    </source>
</evidence>
<sequence>MKRLLPHDEHGRNMMELWLLVRPSTEYGSSIKDYGLGTSHLSYTFDEKIKFLD</sequence>
<protein>
    <submittedName>
        <fullName evidence="2">Uncharacterized protein</fullName>
    </submittedName>
</protein>
<name>A0A835U6Y0_VANPL</name>
<accession>A0A835U6Y0</accession>
<dbReference type="Proteomes" id="UP000636800">
    <property type="component" value="Unassembled WGS sequence"/>
</dbReference>
<dbReference type="Proteomes" id="UP000639772">
    <property type="component" value="Unassembled WGS sequence"/>
</dbReference>
<proteinExistence type="predicted"/>